<evidence type="ECO:0000259" key="2">
    <source>
        <dbReference type="PROSITE" id="PS51083"/>
    </source>
</evidence>
<dbReference type="Proteomes" id="UP000736335">
    <property type="component" value="Unassembled WGS sequence"/>
</dbReference>
<sequence length="174" mass="19310">MPPRSRPACQICQTSESKYNCPKCMIPYCSLGCYRTHQVPGNVETEEYLRPLTSLSWPYVPEESAYTDPLKRDDPKVVQLPQYEAIATSAAVRNALSEHPDLKPLLRSIDSLRGREREATIQRALGVSHAEHQGDLSIGEQDVEAMRRLSSAIEAAIRGDTPSSLGLDLDGERS</sequence>
<reference evidence="3" key="1">
    <citation type="journal article" date="2020" name="Nat. Commun.">
        <title>Large-scale genome sequencing of mycorrhizal fungi provides insights into the early evolution of symbiotic traits.</title>
        <authorList>
            <person name="Miyauchi S."/>
            <person name="Kiss E."/>
            <person name="Kuo A."/>
            <person name="Drula E."/>
            <person name="Kohler A."/>
            <person name="Sanchez-Garcia M."/>
            <person name="Morin E."/>
            <person name="Andreopoulos B."/>
            <person name="Barry K.W."/>
            <person name="Bonito G."/>
            <person name="Buee M."/>
            <person name="Carver A."/>
            <person name="Chen C."/>
            <person name="Cichocki N."/>
            <person name="Clum A."/>
            <person name="Culley D."/>
            <person name="Crous P.W."/>
            <person name="Fauchery L."/>
            <person name="Girlanda M."/>
            <person name="Hayes R.D."/>
            <person name="Keri Z."/>
            <person name="LaButti K."/>
            <person name="Lipzen A."/>
            <person name="Lombard V."/>
            <person name="Magnuson J."/>
            <person name="Maillard F."/>
            <person name="Murat C."/>
            <person name="Nolan M."/>
            <person name="Ohm R.A."/>
            <person name="Pangilinan J."/>
            <person name="Pereira M.F."/>
            <person name="Perotto S."/>
            <person name="Peter M."/>
            <person name="Pfister S."/>
            <person name="Riley R."/>
            <person name="Sitrit Y."/>
            <person name="Stielow J.B."/>
            <person name="Szollosi G."/>
            <person name="Zifcakova L."/>
            <person name="Stursova M."/>
            <person name="Spatafora J.W."/>
            <person name="Tedersoo L."/>
            <person name="Vaario L.M."/>
            <person name="Yamada A."/>
            <person name="Yan M."/>
            <person name="Wang P."/>
            <person name="Xu J."/>
            <person name="Bruns T."/>
            <person name="Baldrian P."/>
            <person name="Vilgalys R."/>
            <person name="Dunand C."/>
            <person name="Henrissat B."/>
            <person name="Grigoriev I.V."/>
            <person name="Hibbett D."/>
            <person name="Nagy L.G."/>
            <person name="Martin F.M."/>
        </authorList>
    </citation>
    <scope>NUCLEOTIDE SEQUENCE</scope>
    <source>
        <strain evidence="3">UH-Tt-Lm1</strain>
    </source>
</reference>
<keyword evidence="4" id="KW-1185">Reference proteome</keyword>
<dbReference type="InterPro" id="IPR007529">
    <property type="entry name" value="Znf_HIT"/>
</dbReference>
<organism evidence="3 4">
    <name type="scientific">Thelephora terrestris</name>
    <dbReference type="NCBI Taxonomy" id="56493"/>
    <lineage>
        <taxon>Eukaryota</taxon>
        <taxon>Fungi</taxon>
        <taxon>Dikarya</taxon>
        <taxon>Basidiomycota</taxon>
        <taxon>Agaricomycotina</taxon>
        <taxon>Agaricomycetes</taxon>
        <taxon>Thelephorales</taxon>
        <taxon>Thelephoraceae</taxon>
        <taxon>Thelephora</taxon>
    </lineage>
</organism>
<dbReference type="PROSITE" id="PS51083">
    <property type="entry name" value="ZF_HIT"/>
    <property type="match status" value="1"/>
</dbReference>
<keyword evidence="1" id="KW-0863">Zinc-finger</keyword>
<reference evidence="3" key="2">
    <citation type="submission" date="2020-11" db="EMBL/GenBank/DDBJ databases">
        <authorList>
            <consortium name="DOE Joint Genome Institute"/>
            <person name="Kuo A."/>
            <person name="Miyauchi S."/>
            <person name="Kiss E."/>
            <person name="Drula E."/>
            <person name="Kohler A."/>
            <person name="Sanchez-Garcia M."/>
            <person name="Andreopoulos B."/>
            <person name="Barry K.W."/>
            <person name="Bonito G."/>
            <person name="Buee M."/>
            <person name="Carver A."/>
            <person name="Chen C."/>
            <person name="Cichocki N."/>
            <person name="Clum A."/>
            <person name="Culley D."/>
            <person name="Crous P.W."/>
            <person name="Fauchery L."/>
            <person name="Girlanda M."/>
            <person name="Hayes R."/>
            <person name="Keri Z."/>
            <person name="Labutti K."/>
            <person name="Lipzen A."/>
            <person name="Lombard V."/>
            <person name="Magnuson J."/>
            <person name="Maillard F."/>
            <person name="Morin E."/>
            <person name="Murat C."/>
            <person name="Nolan M."/>
            <person name="Ohm R."/>
            <person name="Pangilinan J."/>
            <person name="Pereira M."/>
            <person name="Perotto S."/>
            <person name="Peter M."/>
            <person name="Riley R."/>
            <person name="Sitrit Y."/>
            <person name="Stielow B."/>
            <person name="Szollosi G."/>
            <person name="Zifcakova L."/>
            <person name="Stursova M."/>
            <person name="Spatafora J.W."/>
            <person name="Tedersoo L."/>
            <person name="Vaario L.-M."/>
            <person name="Yamada A."/>
            <person name="Yan M."/>
            <person name="Wang P."/>
            <person name="Xu J."/>
            <person name="Bruns T."/>
            <person name="Baldrian P."/>
            <person name="Vilgalys R."/>
            <person name="Henrissat B."/>
            <person name="Grigoriev I.V."/>
            <person name="Hibbett D."/>
            <person name="Nagy L.G."/>
            <person name="Martin F.M."/>
        </authorList>
    </citation>
    <scope>NUCLEOTIDE SEQUENCE</scope>
    <source>
        <strain evidence="3">UH-Tt-Lm1</strain>
    </source>
</reference>
<dbReference type="Pfam" id="PF04438">
    <property type="entry name" value="zf-HIT"/>
    <property type="match status" value="1"/>
</dbReference>
<evidence type="ECO:0000313" key="4">
    <source>
        <dbReference type="Proteomes" id="UP000736335"/>
    </source>
</evidence>
<keyword evidence="1" id="KW-0862">Zinc</keyword>
<dbReference type="GO" id="GO:0008270">
    <property type="term" value="F:zinc ion binding"/>
    <property type="evidence" value="ECO:0007669"/>
    <property type="project" value="UniProtKB-UniRule"/>
</dbReference>
<protein>
    <recommendedName>
        <fullName evidence="2">HIT-type domain-containing protein</fullName>
    </recommendedName>
</protein>
<dbReference type="AlphaFoldDB" id="A0A9P6H9L3"/>
<accession>A0A9P6H9L3</accession>
<evidence type="ECO:0000256" key="1">
    <source>
        <dbReference type="PROSITE-ProRule" id="PRU00453"/>
    </source>
</evidence>
<comment type="caution">
    <text evidence="3">The sequence shown here is derived from an EMBL/GenBank/DDBJ whole genome shotgun (WGS) entry which is preliminary data.</text>
</comment>
<evidence type="ECO:0000313" key="3">
    <source>
        <dbReference type="EMBL" id="KAF9782502.1"/>
    </source>
</evidence>
<proteinExistence type="predicted"/>
<feature type="domain" description="HIT-type" evidence="2">
    <location>
        <begin position="9"/>
        <end position="43"/>
    </location>
</feature>
<dbReference type="OrthoDB" id="18412at2759"/>
<dbReference type="SUPFAM" id="SSF144232">
    <property type="entry name" value="HIT/MYND zinc finger-like"/>
    <property type="match status" value="1"/>
</dbReference>
<name>A0A9P6H9L3_9AGAM</name>
<keyword evidence="1" id="KW-0479">Metal-binding</keyword>
<dbReference type="Gene3D" id="3.30.60.190">
    <property type="match status" value="1"/>
</dbReference>
<dbReference type="CDD" id="cd23024">
    <property type="entry name" value="zf-HIT_ZNHIT2-3"/>
    <property type="match status" value="1"/>
</dbReference>
<gene>
    <name evidence="3" type="ORF">BJ322DRAFT_1101079</name>
</gene>
<dbReference type="EMBL" id="WIUZ02000012">
    <property type="protein sequence ID" value="KAF9782502.1"/>
    <property type="molecule type" value="Genomic_DNA"/>
</dbReference>